<dbReference type="Pfam" id="PF02371">
    <property type="entry name" value="Transposase_20"/>
    <property type="match status" value="1"/>
</dbReference>
<dbReference type="NCBIfam" id="NF033542">
    <property type="entry name" value="transpos_IS110"/>
    <property type="match status" value="1"/>
</dbReference>
<proteinExistence type="predicted"/>
<reference evidence="4" key="1">
    <citation type="submission" date="2006-10" db="EMBL/GenBank/DDBJ databases">
        <title>Complete sequence of Solibacter usitatus Ellin6076.</title>
        <authorList>
            <consortium name="US DOE Joint Genome Institute"/>
            <person name="Copeland A."/>
            <person name="Lucas S."/>
            <person name="Lapidus A."/>
            <person name="Barry K."/>
            <person name="Detter J.C."/>
            <person name="Glavina del Rio T."/>
            <person name="Hammon N."/>
            <person name="Israni S."/>
            <person name="Dalin E."/>
            <person name="Tice H."/>
            <person name="Pitluck S."/>
            <person name="Thompson L.S."/>
            <person name="Brettin T."/>
            <person name="Bruce D."/>
            <person name="Han C."/>
            <person name="Tapia R."/>
            <person name="Gilna P."/>
            <person name="Schmutz J."/>
            <person name="Larimer F."/>
            <person name="Land M."/>
            <person name="Hauser L."/>
            <person name="Kyrpides N."/>
            <person name="Mikhailova N."/>
            <person name="Janssen P.H."/>
            <person name="Kuske C.R."/>
            <person name="Richardson P."/>
        </authorList>
    </citation>
    <scope>NUCLEOTIDE SEQUENCE</scope>
    <source>
        <strain evidence="4">Ellin6076</strain>
    </source>
</reference>
<dbReference type="PANTHER" id="PTHR33055:SF3">
    <property type="entry name" value="PUTATIVE TRANSPOSASE FOR IS117-RELATED"/>
    <property type="match status" value="1"/>
</dbReference>
<evidence type="ECO:0000256" key="1">
    <source>
        <dbReference type="SAM" id="MobiDB-lite"/>
    </source>
</evidence>
<dbReference type="HOGENOM" id="CLU_036902_3_3_0"/>
<dbReference type="InParanoid" id="Q01RW1"/>
<protein>
    <submittedName>
        <fullName evidence="4">Transposase IS116/IS110/IS902 family protein</fullName>
    </submittedName>
</protein>
<name>Q01RW1_SOLUE</name>
<accession>Q01RW1</accession>
<evidence type="ECO:0000313" key="4">
    <source>
        <dbReference type="EMBL" id="ABJ87609.1"/>
    </source>
</evidence>
<feature type="domain" description="Transposase IS110-like N-terminal" evidence="2">
    <location>
        <begin position="27"/>
        <end position="167"/>
    </location>
</feature>
<dbReference type="AlphaFoldDB" id="Q01RW1"/>
<dbReference type="GO" id="GO:0004803">
    <property type="term" value="F:transposase activity"/>
    <property type="evidence" value="ECO:0007669"/>
    <property type="project" value="InterPro"/>
</dbReference>
<feature type="compositionally biased region" description="Basic and acidic residues" evidence="1">
    <location>
        <begin position="368"/>
        <end position="378"/>
    </location>
</feature>
<dbReference type="KEGG" id="sus:Acid_6688"/>
<dbReference type="Pfam" id="PF01548">
    <property type="entry name" value="DEDD_Tnp_IS110"/>
    <property type="match status" value="1"/>
</dbReference>
<evidence type="ECO:0000259" key="2">
    <source>
        <dbReference type="Pfam" id="PF01548"/>
    </source>
</evidence>
<dbReference type="GO" id="GO:0003677">
    <property type="term" value="F:DNA binding"/>
    <property type="evidence" value="ECO:0007669"/>
    <property type="project" value="InterPro"/>
</dbReference>
<dbReference type="InterPro" id="IPR003346">
    <property type="entry name" value="Transposase_20"/>
</dbReference>
<dbReference type="InterPro" id="IPR047650">
    <property type="entry name" value="Transpos_IS110"/>
</dbReference>
<feature type="compositionally biased region" description="Basic and acidic residues" evidence="1">
    <location>
        <begin position="323"/>
        <end position="334"/>
    </location>
</feature>
<organism evidence="4">
    <name type="scientific">Solibacter usitatus (strain Ellin6076)</name>
    <dbReference type="NCBI Taxonomy" id="234267"/>
    <lineage>
        <taxon>Bacteria</taxon>
        <taxon>Pseudomonadati</taxon>
        <taxon>Acidobacteriota</taxon>
        <taxon>Terriglobia</taxon>
        <taxon>Bryobacterales</taxon>
        <taxon>Solibacteraceae</taxon>
        <taxon>Candidatus Solibacter</taxon>
    </lineage>
</organism>
<dbReference type="EMBL" id="CP000473">
    <property type="protein sequence ID" value="ABJ87609.1"/>
    <property type="molecule type" value="Genomic_DNA"/>
</dbReference>
<dbReference type="InterPro" id="IPR002525">
    <property type="entry name" value="Transp_IS110-like_N"/>
</dbReference>
<dbReference type="STRING" id="234267.Acid_6688"/>
<feature type="domain" description="Transposase IS116/IS110/IS902 C-terminal" evidence="3">
    <location>
        <begin position="232"/>
        <end position="309"/>
    </location>
</feature>
<evidence type="ECO:0000259" key="3">
    <source>
        <dbReference type="Pfam" id="PF02371"/>
    </source>
</evidence>
<dbReference type="GO" id="GO:0006313">
    <property type="term" value="P:DNA transposition"/>
    <property type="evidence" value="ECO:0007669"/>
    <property type="project" value="InterPro"/>
</dbReference>
<feature type="region of interest" description="Disordered" evidence="1">
    <location>
        <begin position="315"/>
        <end position="386"/>
    </location>
</feature>
<gene>
    <name evidence="4" type="ordered locus">Acid_6688</name>
</gene>
<sequence>MKKDSIARLQVTKSQIRRMAAKQRLTVGLDLGDRSSRYCILDEAGEKASEDQLPTSKAGLDMLFAKMAPCRIALEVGTHSPWVSRHLAAMGHEVIVANPRKVRLITQSVKKNDRMDAEQLARLARVDPRLLAPIRHRGPEAQADLAVIRGRAELVEGRTKLINAARGLTKPMGERLKSCDADTVKESMADGLSEATQKVIRPLLKSVEVITQQIKVYDQQIQEIEKRYPETKLVKQVHGVGPLVSLAFILTLEDAERFEHSREVGPYLGLTRKQRESGESAPELGISKAGDELVRRLLVQAAHCILREDAPDSDLKAVGADEGGCRSREERQQEPEEESGGGGGAEVGGVATPFVGNRGSVRPAIQPESDRGEQKDQASCRLRKRD</sequence>
<dbReference type="PANTHER" id="PTHR33055">
    <property type="entry name" value="TRANSPOSASE FOR INSERTION SEQUENCE ELEMENT IS1111A"/>
    <property type="match status" value="1"/>
</dbReference>
<dbReference type="eggNOG" id="COG3547">
    <property type="taxonomic scope" value="Bacteria"/>
</dbReference>